<dbReference type="Gene3D" id="2.60.120.430">
    <property type="entry name" value="Galactose-binding lectin"/>
    <property type="match status" value="1"/>
</dbReference>
<gene>
    <name evidence="4" type="ORF">GS399_10010</name>
</gene>
<evidence type="ECO:0000259" key="2">
    <source>
        <dbReference type="Pfam" id="PF07995"/>
    </source>
</evidence>
<protein>
    <submittedName>
        <fullName evidence="4">Uncharacterized protein</fullName>
    </submittedName>
</protein>
<dbReference type="Proteomes" id="UP000466586">
    <property type="component" value="Unassembled WGS sequence"/>
</dbReference>
<sequence>MSAPIFIHKRFVFLAFLLAVFVLLFLKTYSSFINASASKKELDNPDIFNLVEVPVIEPIKINFQDENTVPPPGWLKDSGEPFGKRAGIYEGSQLEYGWRKRSNNAPLDLSGNGRARIEPEDVLLSTFIHMQADNINTLRYGAFDGKKTEGYWELKVLNGVYKVSVAVGDGMVGKAAENDCINIEGVKAISNFVPIGKLRSPGRFKETTVTVSVSDGYLTIDADGGTNTKLCYADITPISVAPFVYLKPGTQNLLIENGTKEQKKFVVGLHNNLNSDLQYHLSATYSGQTTNWLNFSAENTANDSIIIFDYSKASVLSPGIYYAKIKVSADGYSSTSMDIQLRVVDHNRPYVIASVPVNGARMLKSVTIAANDLSVPEVKGYKGGTDNSTINNNTVKLYKIHHNGLINVQGVVQGTGGGDAISFSPSRPLDPNSSYKFVITDGVKSYSGASFVPFETSFSTEATPVDSTNLLTAEFTKISIPGTQNKKYTSLTFGPDGKFYALKIDGTIERFDVDHTDGMLNNMASINTLVKKYGELTAIGLTFDVRSTAKNLIAYVSYSSSGLNEAPAFDGRISRLSGTNLQNEQKLIMNLPRSTRDHMVNSMAFGPDSALYVSVGSNSSAGRYDKGWQRDETLLAGSILRLDLKKLAQVKLPLDVRTTANQNLINKAPKESITLKDGTYNPYSVNSPLTIYASGIRNGYDLIWHSNGQLYIPANGSGGGGNSPESVKGTRRPNGKFYDGPDIEATSDVPVQHDWLFRVNPNRPVGYFGHPNPLRGEYVINRGYADNPVYDPRVKPDVNYRGAAFDFGFNKSPNGVIEYKSNTFDGDLKGKLLVCRFSGGGDIMVMEPGSMKKLKLANNNNDHIYDIVSATSGASNYGLIGMAGFANPLDITEDVTNGNLYVSEFNWNDNANLISQITLLKAKQNPVNKAIAKTNH</sequence>
<evidence type="ECO:0000256" key="1">
    <source>
        <dbReference type="ARBA" id="ARBA00022729"/>
    </source>
</evidence>
<dbReference type="EMBL" id="WVHT01000004">
    <property type="protein sequence ID" value="MXV51302.1"/>
    <property type="molecule type" value="Genomic_DNA"/>
</dbReference>
<dbReference type="AlphaFoldDB" id="A0A7K1Y9Q0"/>
<dbReference type="RefSeq" id="WP_160844482.1">
    <property type="nucleotide sequence ID" value="NZ_WVHT01000004.1"/>
</dbReference>
<dbReference type="PANTHER" id="PTHR19328:SF75">
    <property type="entry name" value="ALDOSE SUGAR DEHYDROGENASE YLII"/>
    <property type="match status" value="1"/>
</dbReference>
<dbReference type="InterPro" id="IPR032812">
    <property type="entry name" value="SbsA_Ig"/>
</dbReference>
<dbReference type="SUPFAM" id="SSF50952">
    <property type="entry name" value="Soluble quinoprotein glucose dehydrogenase"/>
    <property type="match status" value="1"/>
</dbReference>
<dbReference type="InterPro" id="IPR011041">
    <property type="entry name" value="Quinoprot_gluc/sorb_DH_b-prop"/>
</dbReference>
<proteinExistence type="predicted"/>
<dbReference type="InterPro" id="IPR011042">
    <property type="entry name" value="6-blade_b-propeller_TolB-like"/>
</dbReference>
<name>A0A7K1Y9Q0_9SPHI</name>
<dbReference type="InterPro" id="IPR008979">
    <property type="entry name" value="Galactose-bd-like_sf"/>
</dbReference>
<comment type="caution">
    <text evidence="4">The sequence shown here is derived from an EMBL/GenBank/DDBJ whole genome shotgun (WGS) entry which is preliminary data.</text>
</comment>
<dbReference type="Pfam" id="PF07995">
    <property type="entry name" value="GSDH"/>
    <property type="match status" value="1"/>
</dbReference>
<evidence type="ECO:0000259" key="3">
    <source>
        <dbReference type="Pfam" id="PF13205"/>
    </source>
</evidence>
<dbReference type="Pfam" id="PF13205">
    <property type="entry name" value="Big_5"/>
    <property type="match status" value="1"/>
</dbReference>
<evidence type="ECO:0000313" key="4">
    <source>
        <dbReference type="EMBL" id="MXV51302.1"/>
    </source>
</evidence>
<dbReference type="PANTHER" id="PTHR19328">
    <property type="entry name" value="HEDGEHOG-INTERACTING PROTEIN"/>
    <property type="match status" value="1"/>
</dbReference>
<feature type="domain" description="Glucose/Sorbosone dehydrogenase" evidence="2">
    <location>
        <begin position="490"/>
        <end position="643"/>
    </location>
</feature>
<keyword evidence="1" id="KW-0732">Signal</keyword>
<feature type="domain" description="SbsA Ig-like" evidence="3">
    <location>
        <begin position="346"/>
        <end position="460"/>
    </location>
</feature>
<organism evidence="4 5">
    <name type="scientific">Hufsiella arboris</name>
    <dbReference type="NCBI Taxonomy" id="2695275"/>
    <lineage>
        <taxon>Bacteria</taxon>
        <taxon>Pseudomonadati</taxon>
        <taxon>Bacteroidota</taxon>
        <taxon>Sphingobacteriia</taxon>
        <taxon>Sphingobacteriales</taxon>
        <taxon>Sphingobacteriaceae</taxon>
        <taxon>Hufsiella</taxon>
    </lineage>
</organism>
<dbReference type="SUPFAM" id="SSF49785">
    <property type="entry name" value="Galactose-binding domain-like"/>
    <property type="match status" value="1"/>
</dbReference>
<keyword evidence="5" id="KW-1185">Reference proteome</keyword>
<dbReference type="InterPro" id="IPR012938">
    <property type="entry name" value="Glc/Sorbosone_DH"/>
</dbReference>
<dbReference type="Gene3D" id="2.120.10.30">
    <property type="entry name" value="TolB, C-terminal domain"/>
    <property type="match status" value="1"/>
</dbReference>
<accession>A0A7K1Y9Q0</accession>
<evidence type="ECO:0000313" key="5">
    <source>
        <dbReference type="Proteomes" id="UP000466586"/>
    </source>
</evidence>
<reference evidence="4 5" key="1">
    <citation type="submission" date="2019-11" db="EMBL/GenBank/DDBJ databases">
        <title>Pedobacter sp. HMF7647 Genome sequencing and assembly.</title>
        <authorList>
            <person name="Kang H."/>
            <person name="Kim H."/>
            <person name="Joh K."/>
        </authorList>
    </citation>
    <scope>NUCLEOTIDE SEQUENCE [LARGE SCALE GENOMIC DNA]</scope>
    <source>
        <strain evidence="4 5">HMF7647</strain>
    </source>
</reference>